<sequence length="439" mass="48993">MQKDPSRVNLFWKLSVPDLGRLEDIQLPPAAQLLPKVEEPHVTLLFFGGRDEKKAAQKACLPLEQFQNMNSILADLEGESVCFSAHAIFIHPQVVFASVSLPDDLPCDGDHPNIKFRVSPSADGSIVRSILQQLQRVQENGLVRRIDLDPPISLMGTVEMETGAPRSNQIRQTHVADEDQGTWVYVKKHSHMKCAVVHFPSMEIRDAVLVRATASAFREFPGISFDMKAHHEKKGSDQVPDAIFVAWKTEESSASSITAQDLKGFFDSQTAPLMNSAPYRGAHVADKLLRSKNVTGPQSGTTSSSEEVVVLRLTRMARSPQVIELLLHSPALQACRRRVLNAGYDIEPAWANGAKIFVPGILPHELQQANLTLRDCHVIVYRCDEDSMPCRDRPKLSYEQDMGRRRRPRTADSDEVVEVVCTLRTNSSFGPNSNYQYGY</sequence>
<keyword evidence="2" id="KW-1185">Reference proteome</keyword>
<evidence type="ECO:0000313" key="1">
    <source>
        <dbReference type="EMBL" id="CAE7315220.1"/>
    </source>
</evidence>
<dbReference type="AlphaFoldDB" id="A0A812NKE4"/>
<proteinExistence type="predicted"/>
<organism evidence="1 2">
    <name type="scientific">Symbiodinium natans</name>
    <dbReference type="NCBI Taxonomy" id="878477"/>
    <lineage>
        <taxon>Eukaryota</taxon>
        <taxon>Sar</taxon>
        <taxon>Alveolata</taxon>
        <taxon>Dinophyceae</taxon>
        <taxon>Suessiales</taxon>
        <taxon>Symbiodiniaceae</taxon>
        <taxon>Symbiodinium</taxon>
    </lineage>
</organism>
<comment type="caution">
    <text evidence="1">The sequence shown here is derived from an EMBL/GenBank/DDBJ whole genome shotgun (WGS) entry which is preliminary data.</text>
</comment>
<name>A0A812NKE4_9DINO</name>
<dbReference type="EMBL" id="CAJNDS010002083">
    <property type="protein sequence ID" value="CAE7315220.1"/>
    <property type="molecule type" value="Genomic_DNA"/>
</dbReference>
<protein>
    <submittedName>
        <fullName evidence="1">ODA11 protein</fullName>
    </submittedName>
</protein>
<evidence type="ECO:0000313" key="2">
    <source>
        <dbReference type="Proteomes" id="UP000604046"/>
    </source>
</evidence>
<reference evidence="1" key="1">
    <citation type="submission" date="2021-02" db="EMBL/GenBank/DDBJ databases">
        <authorList>
            <person name="Dougan E. K."/>
            <person name="Rhodes N."/>
            <person name="Thang M."/>
            <person name="Chan C."/>
        </authorList>
    </citation>
    <scope>NUCLEOTIDE SEQUENCE</scope>
</reference>
<gene>
    <name evidence="1" type="primary">ODA11</name>
    <name evidence="1" type="ORF">SNAT2548_LOCUS16541</name>
</gene>
<accession>A0A812NKE4</accession>
<dbReference type="Proteomes" id="UP000604046">
    <property type="component" value="Unassembled WGS sequence"/>
</dbReference>